<dbReference type="RefSeq" id="XP_056697768.1">
    <property type="nucleotide sequence ID" value="XM_056841790.1"/>
</dbReference>
<dbReference type="PANTHER" id="PTHR42724:SF1">
    <property type="entry name" value="TETRAACYLDISACCHARIDE 4'-KINASE, MITOCHONDRIAL-RELATED"/>
    <property type="match status" value="1"/>
</dbReference>
<evidence type="ECO:0000313" key="10">
    <source>
        <dbReference type="Proteomes" id="UP000813463"/>
    </source>
</evidence>
<keyword evidence="10" id="KW-1185">Reference proteome</keyword>
<dbReference type="InterPro" id="IPR003758">
    <property type="entry name" value="LpxK"/>
</dbReference>
<dbReference type="AlphaFoldDB" id="A0A9R0IPC2"/>
<dbReference type="OrthoDB" id="10266567at2759"/>
<dbReference type="RefSeq" id="XP_021852722.1">
    <property type="nucleotide sequence ID" value="XM_021997030.1"/>
</dbReference>
<comment type="pathway">
    <text evidence="1">Glycolipid biosynthesis; lipid IV(A) biosynthesis; lipid IV(A) from (3R)-3-hydroxytetradecanoyl-[acyl-carrier-protein] and UDP-N-acetyl-alpha-D-glucosamine: step 6/6.</text>
</comment>
<reference evidence="11 12" key="2">
    <citation type="submission" date="2025-04" db="UniProtKB">
        <authorList>
            <consortium name="RefSeq"/>
        </authorList>
    </citation>
    <scope>IDENTIFICATION</scope>
    <source>
        <tissue evidence="14">Leaf</tissue>
    </source>
</reference>
<evidence type="ECO:0000256" key="3">
    <source>
        <dbReference type="ARBA" id="ARBA00022516"/>
    </source>
</evidence>
<dbReference type="GO" id="GO:0009029">
    <property type="term" value="F:lipid-A 4'-kinase activity"/>
    <property type="evidence" value="ECO:0000318"/>
    <property type="project" value="GO_Central"/>
</dbReference>
<dbReference type="GO" id="GO:0005524">
    <property type="term" value="F:ATP binding"/>
    <property type="evidence" value="ECO:0007669"/>
    <property type="project" value="UniProtKB-KW"/>
</dbReference>
<sequence length="406" mass="45469">MEKLKRVVSEIAYSHDFSKLSQLHRSLLPLLTLASCFYNFSVTTRHHLYSLGKQRLPVPVISVGNLTWGGNGKTPMVEFLCHWFCNSGISPLILSRGYAGGDEVKMLERHLMGTSAKVGIGANRATAANQFLERYGHIDSCTNNFFENLLLVNKVGTDVTSDKIGVAILDDGMQHVSLERDLDIVMVNGLTPWGNNQLIPLGPLREPLSSLARADIIVIHHADLVPEKNLISLKLGIQEIKKSLPVFFSRMVPSHFFTVHNVGTELPLSAVKSRVLLCLSAIGSPKGFVKCIEKLGPSHVDQLHYSDHYLFQSKDICMMMRRLEELHHNFGCRPIVVTTEKDYDRDCEILSKLHPFDILVLCSHLQFVPHNGSSEKGFKELLKQLLDSRPRRHKLTPSTEDTTSST</sequence>
<keyword evidence="5" id="KW-0808">Transferase</keyword>
<evidence type="ECO:0000256" key="9">
    <source>
        <dbReference type="ARBA" id="ARBA00023098"/>
    </source>
</evidence>
<dbReference type="KEGG" id="soe:110792219"/>
<dbReference type="Pfam" id="PF02606">
    <property type="entry name" value="LpxK"/>
    <property type="match status" value="1"/>
</dbReference>
<evidence type="ECO:0000256" key="5">
    <source>
        <dbReference type="ARBA" id="ARBA00022679"/>
    </source>
</evidence>
<keyword evidence="7" id="KW-0418">Kinase</keyword>
<evidence type="ECO:0000256" key="8">
    <source>
        <dbReference type="ARBA" id="ARBA00022840"/>
    </source>
</evidence>
<dbReference type="GO" id="GO:0009245">
    <property type="term" value="P:lipid A biosynthetic process"/>
    <property type="evidence" value="ECO:0007669"/>
    <property type="project" value="UniProtKB-KW"/>
</dbReference>
<protein>
    <recommendedName>
        <fullName evidence="2">tetraacyldisaccharide 4'-kinase</fullName>
        <ecNumber evidence="2">2.7.1.130</ecNumber>
    </recommendedName>
</protein>
<keyword evidence="3" id="KW-0444">Lipid biosynthesis</keyword>
<keyword evidence="9" id="KW-0443">Lipid metabolism</keyword>
<accession>A0A9R0IPC2</accession>
<evidence type="ECO:0000256" key="2">
    <source>
        <dbReference type="ARBA" id="ARBA00012071"/>
    </source>
</evidence>
<dbReference type="RefSeq" id="XP_021852723.1">
    <property type="nucleotide sequence ID" value="XM_021997031.1"/>
</dbReference>
<reference evidence="10" key="1">
    <citation type="journal article" date="2021" name="Nat. Commun.">
        <title>Genomic analyses provide insights into spinach domestication and the genetic basis of agronomic traits.</title>
        <authorList>
            <person name="Cai X."/>
            <person name="Sun X."/>
            <person name="Xu C."/>
            <person name="Sun H."/>
            <person name="Wang X."/>
            <person name="Ge C."/>
            <person name="Zhang Z."/>
            <person name="Wang Q."/>
            <person name="Fei Z."/>
            <person name="Jiao C."/>
            <person name="Wang Q."/>
        </authorList>
    </citation>
    <scope>NUCLEOTIDE SEQUENCE [LARGE SCALE GENOMIC DNA]</scope>
    <source>
        <strain evidence="10">cv. Varoflay</strain>
    </source>
</reference>
<gene>
    <name evidence="11 12 13 14" type="primary">LOC110792219</name>
</gene>
<keyword evidence="4" id="KW-0441">Lipid A biosynthesis</keyword>
<evidence type="ECO:0000313" key="11">
    <source>
        <dbReference type="RefSeq" id="XP_021852722.1"/>
    </source>
</evidence>
<dbReference type="EC" id="2.7.1.130" evidence="2"/>
<dbReference type="GO" id="GO:0016020">
    <property type="term" value="C:membrane"/>
    <property type="evidence" value="ECO:0007669"/>
    <property type="project" value="GOC"/>
</dbReference>
<proteinExistence type="inferred from homology"/>
<dbReference type="GeneID" id="110792219"/>
<dbReference type="PANTHER" id="PTHR42724">
    <property type="entry name" value="TETRAACYLDISACCHARIDE 4'-KINASE"/>
    <property type="match status" value="1"/>
</dbReference>
<evidence type="ECO:0000256" key="6">
    <source>
        <dbReference type="ARBA" id="ARBA00022741"/>
    </source>
</evidence>
<evidence type="ECO:0000256" key="7">
    <source>
        <dbReference type="ARBA" id="ARBA00022777"/>
    </source>
</evidence>
<dbReference type="RefSeq" id="XP_021852724.1">
    <property type="nucleotide sequence ID" value="XM_021997032.1"/>
</dbReference>
<evidence type="ECO:0000313" key="13">
    <source>
        <dbReference type="RefSeq" id="XP_021852724.1"/>
    </source>
</evidence>
<keyword evidence="6" id="KW-0547">Nucleotide-binding</keyword>
<name>A0A9R0IPC2_SPIOL</name>
<evidence type="ECO:0000313" key="14">
    <source>
        <dbReference type="RefSeq" id="XP_056697768.1"/>
    </source>
</evidence>
<organism evidence="10 11">
    <name type="scientific">Spinacia oleracea</name>
    <name type="common">Spinach</name>
    <dbReference type="NCBI Taxonomy" id="3562"/>
    <lineage>
        <taxon>Eukaryota</taxon>
        <taxon>Viridiplantae</taxon>
        <taxon>Streptophyta</taxon>
        <taxon>Embryophyta</taxon>
        <taxon>Tracheophyta</taxon>
        <taxon>Spermatophyta</taxon>
        <taxon>Magnoliopsida</taxon>
        <taxon>eudicotyledons</taxon>
        <taxon>Gunneridae</taxon>
        <taxon>Pentapetalae</taxon>
        <taxon>Caryophyllales</taxon>
        <taxon>Chenopodiaceae</taxon>
        <taxon>Chenopodioideae</taxon>
        <taxon>Anserineae</taxon>
        <taxon>Spinacia</taxon>
    </lineage>
</organism>
<dbReference type="HAMAP" id="MF_00409">
    <property type="entry name" value="LpxK"/>
    <property type="match status" value="1"/>
</dbReference>
<keyword evidence="8" id="KW-0067">ATP-binding</keyword>
<evidence type="ECO:0000256" key="1">
    <source>
        <dbReference type="ARBA" id="ARBA00004870"/>
    </source>
</evidence>
<evidence type="ECO:0000256" key="4">
    <source>
        <dbReference type="ARBA" id="ARBA00022556"/>
    </source>
</evidence>
<dbReference type="Proteomes" id="UP000813463">
    <property type="component" value="Chromosome 4"/>
</dbReference>
<evidence type="ECO:0000313" key="12">
    <source>
        <dbReference type="RefSeq" id="XP_021852723.1"/>
    </source>
</evidence>